<dbReference type="PANTHER" id="PTHR30204">
    <property type="entry name" value="REDOX-CYCLING DRUG-SENSING TRANSCRIPTIONAL ACTIVATOR SOXR"/>
    <property type="match status" value="1"/>
</dbReference>
<protein>
    <submittedName>
        <fullName evidence="4">MerR family transcriptional regulator</fullName>
    </submittedName>
</protein>
<keyword evidence="1" id="KW-0238">DNA-binding</keyword>
<dbReference type="InterPro" id="IPR047057">
    <property type="entry name" value="MerR_fam"/>
</dbReference>
<dbReference type="EMBL" id="BAABDD010000007">
    <property type="protein sequence ID" value="GAA3741028.1"/>
    <property type="molecule type" value="Genomic_DNA"/>
</dbReference>
<dbReference type="PROSITE" id="PS50937">
    <property type="entry name" value="HTH_MERR_2"/>
    <property type="match status" value="1"/>
</dbReference>
<feature type="region of interest" description="Disordered" evidence="2">
    <location>
        <begin position="1"/>
        <end position="33"/>
    </location>
</feature>
<gene>
    <name evidence="4" type="ORF">GCM10022402_21020</name>
</gene>
<evidence type="ECO:0000313" key="4">
    <source>
        <dbReference type="EMBL" id="GAA3741028.1"/>
    </source>
</evidence>
<sequence length="349" mass="39052">MPTNSIPHQYPPPPPPHTHPLDPPATGESTIDNMEPHRGLHTIGELAKRTGLSVKTIRFYADTHVVPPTTRSPNGYRLYDADAAARLDLVRTLRELGIDLSTIRRILNRDADLGHVAAAHAEALGAQIRMLRLRRAVLQTLAHRNPTPRDVTLMNKLANLSAEERQRILDDYHDAIFDGLDLDPTFVTKMRSIRVDLPDNPTPDQVDAWVELAELVSDPTFRTRVREMTEQQAHERANGTFQPPHTGATDLATRVIDTVTPALNDGTDPTSPHGQTIVTELATAFAHHHNTPDTPHYRADLADQLATFTDTRVERYYHLIAVINDWPTPTPQVPAWEWFITGLRATPTH</sequence>
<dbReference type="Gene3D" id="1.10.1660.10">
    <property type="match status" value="1"/>
</dbReference>
<dbReference type="SMART" id="SM00422">
    <property type="entry name" value="HTH_MERR"/>
    <property type="match status" value="1"/>
</dbReference>
<name>A0ABP7FJ40_9ACTN</name>
<evidence type="ECO:0000256" key="2">
    <source>
        <dbReference type="SAM" id="MobiDB-lite"/>
    </source>
</evidence>
<dbReference type="SUPFAM" id="SSF46955">
    <property type="entry name" value="Putative DNA-binding domain"/>
    <property type="match status" value="1"/>
</dbReference>
<keyword evidence="5" id="KW-1185">Reference proteome</keyword>
<dbReference type="Proteomes" id="UP001500908">
    <property type="component" value="Unassembled WGS sequence"/>
</dbReference>
<evidence type="ECO:0000259" key="3">
    <source>
        <dbReference type="PROSITE" id="PS50937"/>
    </source>
</evidence>
<accession>A0ABP7FJ40</accession>
<feature type="domain" description="HTH merR-type" evidence="3">
    <location>
        <begin position="40"/>
        <end position="109"/>
    </location>
</feature>
<dbReference type="PRINTS" id="PR00040">
    <property type="entry name" value="HTHMERR"/>
</dbReference>
<comment type="caution">
    <text evidence="4">The sequence shown here is derived from an EMBL/GenBank/DDBJ whole genome shotgun (WGS) entry which is preliminary data.</text>
</comment>
<organism evidence="4 5">
    <name type="scientific">Salinactinospora qingdaonensis</name>
    <dbReference type="NCBI Taxonomy" id="702744"/>
    <lineage>
        <taxon>Bacteria</taxon>
        <taxon>Bacillati</taxon>
        <taxon>Actinomycetota</taxon>
        <taxon>Actinomycetes</taxon>
        <taxon>Streptosporangiales</taxon>
        <taxon>Nocardiopsidaceae</taxon>
        <taxon>Salinactinospora</taxon>
    </lineage>
</organism>
<dbReference type="InterPro" id="IPR000551">
    <property type="entry name" value="MerR-type_HTH_dom"/>
</dbReference>
<feature type="compositionally biased region" description="Pro residues" evidence="2">
    <location>
        <begin position="9"/>
        <end position="23"/>
    </location>
</feature>
<reference evidence="5" key="1">
    <citation type="journal article" date="2019" name="Int. J. Syst. Evol. Microbiol.">
        <title>The Global Catalogue of Microorganisms (GCM) 10K type strain sequencing project: providing services to taxonomists for standard genome sequencing and annotation.</title>
        <authorList>
            <consortium name="The Broad Institute Genomics Platform"/>
            <consortium name="The Broad Institute Genome Sequencing Center for Infectious Disease"/>
            <person name="Wu L."/>
            <person name="Ma J."/>
        </authorList>
    </citation>
    <scope>NUCLEOTIDE SEQUENCE [LARGE SCALE GENOMIC DNA]</scope>
    <source>
        <strain evidence="5">JCM 17137</strain>
    </source>
</reference>
<dbReference type="PANTHER" id="PTHR30204:SF93">
    <property type="entry name" value="HTH MERR-TYPE DOMAIN-CONTAINING PROTEIN"/>
    <property type="match status" value="1"/>
</dbReference>
<evidence type="ECO:0000313" key="5">
    <source>
        <dbReference type="Proteomes" id="UP001500908"/>
    </source>
</evidence>
<evidence type="ECO:0000256" key="1">
    <source>
        <dbReference type="ARBA" id="ARBA00023125"/>
    </source>
</evidence>
<proteinExistence type="predicted"/>
<dbReference type="Pfam" id="PF13411">
    <property type="entry name" value="MerR_1"/>
    <property type="match status" value="1"/>
</dbReference>
<dbReference type="InterPro" id="IPR009061">
    <property type="entry name" value="DNA-bd_dom_put_sf"/>
</dbReference>
<dbReference type="CDD" id="cd00592">
    <property type="entry name" value="HTH_MerR-like"/>
    <property type="match status" value="1"/>
</dbReference>